<reference evidence="2" key="1">
    <citation type="submission" date="2016-10" db="EMBL/GenBank/DDBJ databases">
        <authorList>
            <person name="Varghese N."/>
            <person name="Submissions S."/>
        </authorList>
    </citation>
    <scope>NUCLEOTIDE SEQUENCE [LARGE SCALE GENOMIC DNA]</scope>
    <source>
        <strain evidence="2">DSM 25055</strain>
    </source>
</reference>
<keyword evidence="2" id="KW-1185">Reference proteome</keyword>
<gene>
    <name evidence="1" type="ORF">SAMN04489841_1386</name>
</gene>
<proteinExistence type="predicted"/>
<dbReference type="RefSeq" id="WP_281246939.1">
    <property type="nucleotide sequence ID" value="NZ_FOFD01000002.1"/>
</dbReference>
<accession>A0A1H9EUJ6</accession>
<protein>
    <submittedName>
        <fullName evidence="1">Uncharacterized protein</fullName>
    </submittedName>
</protein>
<dbReference type="AlphaFoldDB" id="A0A1H9EUJ6"/>
<evidence type="ECO:0000313" key="2">
    <source>
        <dbReference type="Proteomes" id="UP000199114"/>
    </source>
</evidence>
<dbReference type="EMBL" id="FOFD01000002">
    <property type="protein sequence ID" value="SEQ29325.1"/>
    <property type="molecule type" value="Genomic_DNA"/>
</dbReference>
<evidence type="ECO:0000313" key="1">
    <source>
        <dbReference type="EMBL" id="SEQ29325.1"/>
    </source>
</evidence>
<organism evidence="1 2">
    <name type="scientific">Natrinema salaciae</name>
    <dbReference type="NCBI Taxonomy" id="1186196"/>
    <lineage>
        <taxon>Archaea</taxon>
        <taxon>Methanobacteriati</taxon>
        <taxon>Methanobacteriota</taxon>
        <taxon>Stenosarchaea group</taxon>
        <taxon>Halobacteria</taxon>
        <taxon>Halobacteriales</taxon>
        <taxon>Natrialbaceae</taxon>
        <taxon>Natrinema</taxon>
    </lineage>
</organism>
<dbReference type="Proteomes" id="UP000199114">
    <property type="component" value="Unassembled WGS sequence"/>
</dbReference>
<dbReference type="STRING" id="1186196.SAMN04489841_1386"/>
<name>A0A1H9EUJ6_9EURY</name>
<sequence length="41" mass="4654">MLDGEIIEPLSHEPAIRNIEETIEVYKCIEADDSYSTEGSR</sequence>